<gene>
    <name evidence="7" type="ORF">SAMN05444278_10960</name>
</gene>
<evidence type="ECO:0000256" key="1">
    <source>
        <dbReference type="ARBA" id="ARBA00004141"/>
    </source>
</evidence>
<keyword evidence="4 5" id="KW-0472">Membrane</keyword>
<feature type="domain" description="TM2" evidence="6">
    <location>
        <begin position="52"/>
        <end position="102"/>
    </location>
</feature>
<evidence type="ECO:0000256" key="2">
    <source>
        <dbReference type="ARBA" id="ARBA00022692"/>
    </source>
</evidence>
<evidence type="ECO:0000259" key="6">
    <source>
        <dbReference type="Pfam" id="PF05154"/>
    </source>
</evidence>
<protein>
    <submittedName>
        <fullName evidence="7">TM2 domain-containing protein</fullName>
    </submittedName>
</protein>
<evidence type="ECO:0000313" key="7">
    <source>
        <dbReference type="EMBL" id="SHE94147.1"/>
    </source>
</evidence>
<evidence type="ECO:0000313" key="8">
    <source>
        <dbReference type="Proteomes" id="UP000184462"/>
    </source>
</evidence>
<dbReference type="OrthoDB" id="6079945at2"/>
<keyword evidence="3 5" id="KW-1133">Transmembrane helix</keyword>
<evidence type="ECO:0000256" key="4">
    <source>
        <dbReference type="ARBA" id="ARBA00023136"/>
    </source>
</evidence>
<dbReference type="EMBL" id="FQTW01000009">
    <property type="protein sequence ID" value="SHE94147.1"/>
    <property type="molecule type" value="Genomic_DNA"/>
</dbReference>
<evidence type="ECO:0000256" key="5">
    <source>
        <dbReference type="SAM" id="Phobius"/>
    </source>
</evidence>
<reference evidence="7 8" key="1">
    <citation type="submission" date="2016-11" db="EMBL/GenBank/DDBJ databases">
        <authorList>
            <person name="Jaros S."/>
            <person name="Januszkiewicz K."/>
            <person name="Wedrychowicz H."/>
        </authorList>
    </citation>
    <scope>NUCLEOTIDE SEQUENCE [LARGE SCALE GENOMIC DNA]</scope>
    <source>
        <strain evidence="7 8">DSM 25661</strain>
    </source>
</reference>
<proteinExistence type="predicted"/>
<accession>A0A1M4XKK0</accession>
<dbReference type="RefSeq" id="WP_083574515.1">
    <property type="nucleotide sequence ID" value="NZ_FQTW01000009.1"/>
</dbReference>
<dbReference type="Pfam" id="PF05154">
    <property type="entry name" value="TM2"/>
    <property type="match status" value="1"/>
</dbReference>
<keyword evidence="2 5" id="KW-0812">Transmembrane</keyword>
<feature type="transmembrane region" description="Helical" evidence="5">
    <location>
        <begin position="56"/>
        <end position="76"/>
    </location>
</feature>
<dbReference type="GO" id="GO:0016020">
    <property type="term" value="C:membrane"/>
    <property type="evidence" value="ECO:0007669"/>
    <property type="project" value="UniProtKB-SubCell"/>
</dbReference>
<evidence type="ECO:0000256" key="3">
    <source>
        <dbReference type="ARBA" id="ARBA00022989"/>
    </source>
</evidence>
<comment type="subcellular location">
    <subcellularLocation>
        <location evidence="1">Membrane</location>
        <topology evidence="1">Multi-pass membrane protein</topology>
    </subcellularLocation>
</comment>
<sequence>MFASFPVNKDNVKKAEVNVETTTVKVESPTIDPTVTDGVANEDALTPIAAAGYDKWVAVAFWFFLGWPFAAHRWYAKKPVWANILYIITLGGLGIWSIIDLINILTDNF</sequence>
<name>A0A1M4XKK0_9FLAO</name>
<dbReference type="STRING" id="1155689.SAMN05444278_10960"/>
<dbReference type="AlphaFoldDB" id="A0A1M4XKK0"/>
<feature type="transmembrane region" description="Helical" evidence="5">
    <location>
        <begin position="83"/>
        <end position="105"/>
    </location>
</feature>
<keyword evidence="8" id="KW-1185">Reference proteome</keyword>
<dbReference type="Proteomes" id="UP000184462">
    <property type="component" value="Unassembled WGS sequence"/>
</dbReference>
<organism evidence="7 8">
    <name type="scientific">Psychroflexus salarius</name>
    <dbReference type="NCBI Taxonomy" id="1155689"/>
    <lineage>
        <taxon>Bacteria</taxon>
        <taxon>Pseudomonadati</taxon>
        <taxon>Bacteroidota</taxon>
        <taxon>Flavobacteriia</taxon>
        <taxon>Flavobacteriales</taxon>
        <taxon>Flavobacteriaceae</taxon>
        <taxon>Psychroflexus</taxon>
    </lineage>
</organism>
<dbReference type="InterPro" id="IPR007829">
    <property type="entry name" value="TM2"/>
</dbReference>